<dbReference type="SUPFAM" id="SSF143081">
    <property type="entry name" value="BB1717-like"/>
    <property type="match status" value="1"/>
</dbReference>
<keyword evidence="6" id="KW-0238">DNA-binding</keyword>
<dbReference type="GO" id="GO:0006508">
    <property type="term" value="P:proteolysis"/>
    <property type="evidence" value="ECO:0007669"/>
    <property type="project" value="UniProtKB-KW"/>
</dbReference>
<dbReference type="Gene3D" id="3.90.1680.10">
    <property type="entry name" value="SOS response associated peptidase-like"/>
    <property type="match status" value="1"/>
</dbReference>
<evidence type="ECO:0000256" key="4">
    <source>
        <dbReference type="ARBA" id="ARBA00022801"/>
    </source>
</evidence>
<dbReference type="Pfam" id="PF02586">
    <property type="entry name" value="SRAP"/>
    <property type="match status" value="1"/>
</dbReference>
<evidence type="ECO:0000256" key="3">
    <source>
        <dbReference type="ARBA" id="ARBA00022763"/>
    </source>
</evidence>
<evidence type="ECO:0000256" key="6">
    <source>
        <dbReference type="ARBA" id="ARBA00023125"/>
    </source>
</evidence>
<dbReference type="eggNOG" id="COG2135">
    <property type="taxonomic scope" value="Bacteria"/>
</dbReference>
<evidence type="ECO:0000313" key="11">
    <source>
        <dbReference type="Proteomes" id="UP000005801"/>
    </source>
</evidence>
<evidence type="ECO:0000256" key="7">
    <source>
        <dbReference type="ARBA" id="ARBA00023239"/>
    </source>
</evidence>
<dbReference type="PANTHER" id="PTHR13604:SF0">
    <property type="entry name" value="ABASIC SITE PROCESSING PROTEIN HMCES"/>
    <property type="match status" value="1"/>
</dbReference>
<dbReference type="InterPro" id="IPR036590">
    <property type="entry name" value="SRAP-like"/>
</dbReference>
<organism evidence="10 11">
    <name type="scientific">Plesiocystis pacifica SIR-1</name>
    <dbReference type="NCBI Taxonomy" id="391625"/>
    <lineage>
        <taxon>Bacteria</taxon>
        <taxon>Pseudomonadati</taxon>
        <taxon>Myxococcota</taxon>
        <taxon>Polyangia</taxon>
        <taxon>Nannocystales</taxon>
        <taxon>Nannocystaceae</taxon>
        <taxon>Plesiocystis</taxon>
    </lineage>
</organism>
<sequence>MCGRMSLTGPDPDAFIEALGLTTHPGALPDYRPRYNIAPTQPHWLLRRGPTGRTLDRVPWGLPNPRGGALLINARSERALEPARSLWSTALRRGRCVIPADGFFEWHRNQGGAEKTPHWFRRTDGGLLLFAGLVERGRFVVLTTAPSPDVAPIHHRMPAILEPEAVGLWLSDAGAEAAPELLVPGRRGLLEATPVSKRVNDVRNDDPACIRPAPPAPRQQSLF</sequence>
<keyword evidence="7" id="KW-0456">Lyase</keyword>
<keyword evidence="5" id="KW-0190">Covalent protein-DNA linkage</keyword>
<dbReference type="GO" id="GO:0106300">
    <property type="term" value="P:protein-DNA covalent cross-linking repair"/>
    <property type="evidence" value="ECO:0007669"/>
    <property type="project" value="InterPro"/>
</dbReference>
<dbReference type="STRING" id="391625.PPSIR1_00902"/>
<dbReference type="GO" id="GO:0003697">
    <property type="term" value="F:single-stranded DNA binding"/>
    <property type="evidence" value="ECO:0007669"/>
    <property type="project" value="InterPro"/>
</dbReference>
<proteinExistence type="inferred from homology"/>
<dbReference type="EMBL" id="ABCS01000064">
    <property type="protein sequence ID" value="EDM76473.1"/>
    <property type="molecule type" value="Genomic_DNA"/>
</dbReference>
<dbReference type="EC" id="3.4.-.-" evidence="8"/>
<reference evidence="10 11" key="1">
    <citation type="submission" date="2007-06" db="EMBL/GenBank/DDBJ databases">
        <authorList>
            <person name="Shimkets L."/>
            <person name="Ferriera S."/>
            <person name="Johnson J."/>
            <person name="Kravitz S."/>
            <person name="Beeson K."/>
            <person name="Sutton G."/>
            <person name="Rogers Y.-H."/>
            <person name="Friedman R."/>
            <person name="Frazier M."/>
            <person name="Venter J.C."/>
        </authorList>
    </citation>
    <scope>NUCLEOTIDE SEQUENCE [LARGE SCALE GENOMIC DNA]</scope>
    <source>
        <strain evidence="10 11">SIR-1</strain>
    </source>
</reference>
<evidence type="ECO:0000256" key="1">
    <source>
        <dbReference type="ARBA" id="ARBA00008136"/>
    </source>
</evidence>
<dbReference type="AlphaFoldDB" id="A6GCB4"/>
<keyword evidence="4 8" id="KW-0378">Hydrolase</keyword>
<dbReference type="GO" id="GO:0008233">
    <property type="term" value="F:peptidase activity"/>
    <property type="evidence" value="ECO:0007669"/>
    <property type="project" value="UniProtKB-KW"/>
</dbReference>
<name>A6GCB4_9BACT</name>
<gene>
    <name evidence="10" type="ORF">PPSIR1_00902</name>
</gene>
<dbReference type="InterPro" id="IPR003738">
    <property type="entry name" value="SRAP"/>
</dbReference>
<keyword evidence="2 8" id="KW-0645">Protease</keyword>
<dbReference type="PANTHER" id="PTHR13604">
    <property type="entry name" value="DC12-RELATED"/>
    <property type="match status" value="1"/>
</dbReference>
<evidence type="ECO:0000313" key="10">
    <source>
        <dbReference type="EMBL" id="EDM76473.1"/>
    </source>
</evidence>
<keyword evidence="3" id="KW-0227">DNA damage</keyword>
<evidence type="ECO:0000256" key="9">
    <source>
        <dbReference type="SAM" id="MobiDB-lite"/>
    </source>
</evidence>
<evidence type="ECO:0000256" key="2">
    <source>
        <dbReference type="ARBA" id="ARBA00022670"/>
    </source>
</evidence>
<keyword evidence="11" id="KW-1185">Reference proteome</keyword>
<comment type="similarity">
    <text evidence="1 8">Belongs to the SOS response-associated peptidase family.</text>
</comment>
<protein>
    <recommendedName>
        <fullName evidence="8">Abasic site processing protein</fullName>
        <ecNumber evidence="8">3.4.-.-</ecNumber>
    </recommendedName>
</protein>
<feature type="region of interest" description="Disordered" evidence="9">
    <location>
        <begin position="201"/>
        <end position="223"/>
    </location>
</feature>
<evidence type="ECO:0000256" key="5">
    <source>
        <dbReference type="ARBA" id="ARBA00023124"/>
    </source>
</evidence>
<accession>A6GCB4</accession>
<dbReference type="GO" id="GO:0016829">
    <property type="term" value="F:lyase activity"/>
    <property type="evidence" value="ECO:0007669"/>
    <property type="project" value="UniProtKB-KW"/>
</dbReference>
<comment type="caution">
    <text evidence="10">The sequence shown here is derived from an EMBL/GenBank/DDBJ whole genome shotgun (WGS) entry which is preliminary data.</text>
</comment>
<evidence type="ECO:0000256" key="8">
    <source>
        <dbReference type="RuleBase" id="RU364100"/>
    </source>
</evidence>
<dbReference type="Proteomes" id="UP000005801">
    <property type="component" value="Unassembled WGS sequence"/>
</dbReference>